<accession>A0ACA9YB35</accession>
<comment type="caution">
    <text evidence="1">The sequence shown here is derived from an EMBL/GenBank/DDBJ whole genome shotgun (WGS) entry which is preliminary data.</text>
</comment>
<evidence type="ECO:0000313" key="1">
    <source>
        <dbReference type="EMBL" id="CAH6721953.1"/>
    </source>
</evidence>
<dbReference type="EMBL" id="CALSDN010000007">
    <property type="protein sequence ID" value="CAH6721953.1"/>
    <property type="molecule type" value="Genomic_DNA"/>
</dbReference>
<gene>
    <name evidence="1" type="ORF">CLIB1444_07S06172</name>
</gene>
<name>A0ACA9YB35_9ASCO</name>
<reference evidence="1" key="1">
    <citation type="submission" date="2022-06" db="EMBL/GenBank/DDBJ databases">
        <authorList>
            <person name="Legras J.-L."/>
            <person name="Devillers H."/>
            <person name="Grondin C."/>
        </authorList>
    </citation>
    <scope>NUCLEOTIDE SEQUENCE</scope>
    <source>
        <strain evidence="1">CLIB 1444</strain>
    </source>
</reference>
<protein>
    <submittedName>
        <fullName evidence="1">Uncharacterized protein</fullName>
    </submittedName>
</protein>
<proteinExistence type="predicted"/>
<keyword evidence="2" id="KW-1185">Reference proteome</keyword>
<evidence type="ECO:0000313" key="2">
    <source>
        <dbReference type="Proteomes" id="UP001152531"/>
    </source>
</evidence>
<sequence length="200" mass="22974">MRNVSKSVSKRVLQIFPQDIYVKDDVAKLSVSPGHQLSEDSLKQYMNLIDTTIGNLYYIMDGKHWKIDKLQEMKEIGLVYISYETDKLVCFVSVMVVLDHGIKKLYLYEIHVDPSYQHSKLGTLLMDGVQKLALDLDSCGDENLSCKGVNLTVFSANELSYNWYLKRGFRITDNSPQDRVLRNGTSIKATYYLMARDNEI</sequence>
<organism evidence="1 2">
    <name type="scientific">[Candida] jaroonii</name>
    <dbReference type="NCBI Taxonomy" id="467808"/>
    <lineage>
        <taxon>Eukaryota</taxon>
        <taxon>Fungi</taxon>
        <taxon>Dikarya</taxon>
        <taxon>Ascomycota</taxon>
        <taxon>Saccharomycotina</taxon>
        <taxon>Pichiomycetes</taxon>
        <taxon>Debaryomycetaceae</taxon>
        <taxon>Yamadazyma</taxon>
    </lineage>
</organism>
<dbReference type="Proteomes" id="UP001152531">
    <property type="component" value="Unassembled WGS sequence"/>
</dbReference>